<dbReference type="Pfam" id="PF05389">
    <property type="entry name" value="MecA"/>
    <property type="match status" value="1"/>
</dbReference>
<sequence>MEMEHINENTIRVLIQGEDLVARGITFIDLLGNHQEIESFFYSILEEVDVEEQFIGSEAVTFQVLPKGDGLELIISKNLSPDEMTPYEIFTDQFTDDELLSIFTEAEEAQHQEEAVEELLSALNTKQDNDKEVSKRKAKKKKIEEKIPEVARKYVFALMNFEAAIYIAASVTLDDAQTSLYMLKDHYYLSVRFTDDLSETLIKNSVAHISEFARLVEITEEVLFEHGQAIMSEDALGTINKYFEV</sequence>
<dbReference type="EMBL" id="DXBN01000036">
    <property type="protein sequence ID" value="HIZ52609.1"/>
    <property type="molecule type" value="Genomic_DNA"/>
</dbReference>
<proteinExistence type="inferred from homology"/>
<accession>A0A9D2F4Y6</accession>
<evidence type="ECO:0000313" key="3">
    <source>
        <dbReference type="Proteomes" id="UP000824063"/>
    </source>
</evidence>
<evidence type="ECO:0000256" key="1">
    <source>
        <dbReference type="ARBA" id="ARBA00005397"/>
    </source>
</evidence>
<organism evidence="2 3">
    <name type="scientific">Candidatus Enterococcus avicola</name>
    <dbReference type="NCBI Taxonomy" id="2838561"/>
    <lineage>
        <taxon>Bacteria</taxon>
        <taxon>Bacillati</taxon>
        <taxon>Bacillota</taxon>
        <taxon>Bacilli</taxon>
        <taxon>Lactobacillales</taxon>
        <taxon>Enterococcaceae</taxon>
        <taxon>Enterococcus</taxon>
    </lineage>
</organism>
<comment type="caution">
    <text evidence="2">The sequence shown here is derived from an EMBL/GenBank/DDBJ whole genome shotgun (WGS) entry which is preliminary data.</text>
</comment>
<dbReference type="Gene3D" id="3.30.70.1950">
    <property type="match status" value="1"/>
</dbReference>
<evidence type="ECO:0000313" key="2">
    <source>
        <dbReference type="EMBL" id="HIZ52609.1"/>
    </source>
</evidence>
<reference evidence="2" key="2">
    <citation type="submission" date="2021-04" db="EMBL/GenBank/DDBJ databases">
        <authorList>
            <person name="Gilroy R."/>
        </authorList>
    </citation>
    <scope>NUCLEOTIDE SEQUENCE</scope>
    <source>
        <strain evidence="2">CHK172-16539</strain>
    </source>
</reference>
<dbReference type="PANTHER" id="PTHR39161">
    <property type="entry name" value="ADAPTER PROTEIN MECA"/>
    <property type="match status" value="1"/>
</dbReference>
<dbReference type="InterPro" id="IPR008681">
    <property type="entry name" value="Neg-reg_MecA"/>
</dbReference>
<protein>
    <submittedName>
        <fullName evidence="2">Adaptor protein MecA</fullName>
    </submittedName>
</protein>
<comment type="similarity">
    <text evidence="1">Belongs to the MecA family.</text>
</comment>
<dbReference type="PANTHER" id="PTHR39161:SF1">
    <property type="entry name" value="ADAPTER PROTEIN MECA 1"/>
    <property type="match status" value="1"/>
</dbReference>
<name>A0A9D2F4Y6_9ENTE</name>
<gene>
    <name evidence="2" type="ORF">IAA20_01510</name>
</gene>
<dbReference type="Proteomes" id="UP000824063">
    <property type="component" value="Unassembled WGS sequence"/>
</dbReference>
<reference evidence="2" key="1">
    <citation type="journal article" date="2021" name="PeerJ">
        <title>Extensive microbial diversity within the chicken gut microbiome revealed by metagenomics and culture.</title>
        <authorList>
            <person name="Gilroy R."/>
            <person name="Ravi A."/>
            <person name="Getino M."/>
            <person name="Pursley I."/>
            <person name="Horton D.L."/>
            <person name="Alikhan N.F."/>
            <person name="Baker D."/>
            <person name="Gharbi K."/>
            <person name="Hall N."/>
            <person name="Watson M."/>
            <person name="Adriaenssens E.M."/>
            <person name="Foster-Nyarko E."/>
            <person name="Jarju S."/>
            <person name="Secka A."/>
            <person name="Antonio M."/>
            <person name="Oren A."/>
            <person name="Chaudhuri R.R."/>
            <person name="La Ragione R."/>
            <person name="Hildebrand F."/>
            <person name="Pallen M.J."/>
        </authorList>
    </citation>
    <scope>NUCLEOTIDE SEQUENCE</scope>
    <source>
        <strain evidence="2">CHK172-16539</strain>
    </source>
</reference>
<dbReference type="InterPro" id="IPR038471">
    <property type="entry name" value="MecA_C_sf"/>
</dbReference>
<dbReference type="AlphaFoldDB" id="A0A9D2F4Y6"/>
<dbReference type="PIRSF" id="PIRSF029008">
    <property type="entry name" value="MecA"/>
    <property type="match status" value="1"/>
</dbReference>